<organism evidence="1 2">
    <name type="scientific">Friedmanniomyces endolithicus</name>
    <dbReference type="NCBI Taxonomy" id="329885"/>
    <lineage>
        <taxon>Eukaryota</taxon>
        <taxon>Fungi</taxon>
        <taxon>Dikarya</taxon>
        <taxon>Ascomycota</taxon>
        <taxon>Pezizomycotina</taxon>
        <taxon>Dothideomycetes</taxon>
        <taxon>Dothideomycetidae</taxon>
        <taxon>Mycosphaerellales</taxon>
        <taxon>Teratosphaeriaceae</taxon>
        <taxon>Friedmanniomyces</taxon>
    </lineage>
</organism>
<dbReference type="Proteomes" id="UP001168146">
    <property type="component" value="Unassembled WGS sequence"/>
</dbReference>
<gene>
    <name evidence="1" type="ORF">LTR82_017984</name>
</gene>
<sequence>MFKTRIQTSRKHLLDDYTKFRRGRLRLDARLMRKLHPYVASRQESFADQYDVHIVHGAESLYTFQKPRLIPLSFSASKLSLFSVIMAHPDAVQDKQTLSLTFKAPKRELSNITITIESNTDPVKIGQHLTFPDHEATSDFLGFPTCTAKICSPNSKGYAAIYGWIQMWRFSVLPDPILAVPWDMDEVPTFTGLNTPFCWFGPEPQLFNAPSRWAQDREMDWSALSFLTYVEDALLSKKVRPVLAFEWGFWIKDRVKSVKPVVLREVGEAWEEQRGLLEGKFEGWVFGDVEEGVEAVSSNVTIFIKFA</sequence>
<name>A0AAN6J0A2_9PEZI</name>
<evidence type="ECO:0000313" key="2">
    <source>
        <dbReference type="Proteomes" id="UP001168146"/>
    </source>
</evidence>
<proteinExistence type="predicted"/>
<comment type="caution">
    <text evidence="1">The sequence shown here is derived from an EMBL/GenBank/DDBJ whole genome shotgun (WGS) entry which is preliminary data.</text>
</comment>
<dbReference type="EMBL" id="JASUXU010000214">
    <property type="protein sequence ID" value="KAK0302129.1"/>
    <property type="molecule type" value="Genomic_DNA"/>
</dbReference>
<accession>A0AAN6J0A2</accession>
<protein>
    <submittedName>
        <fullName evidence="1">Uncharacterized protein</fullName>
    </submittedName>
</protein>
<dbReference type="AlphaFoldDB" id="A0AAN6J0A2"/>
<reference evidence="1" key="1">
    <citation type="submission" date="2021-12" db="EMBL/GenBank/DDBJ databases">
        <title>Black yeast isolated from Biological Soil Crust.</title>
        <authorList>
            <person name="Kurbessoian T."/>
        </authorList>
    </citation>
    <scope>NUCLEOTIDE SEQUENCE</scope>
    <source>
        <strain evidence="1">CCFEE 5208</strain>
    </source>
</reference>
<evidence type="ECO:0000313" key="1">
    <source>
        <dbReference type="EMBL" id="KAK0302129.1"/>
    </source>
</evidence>